<sequence length="161" mass="18392">MVLTPLTLELGLDVHIRWFQDVLTSRDPSMRLDISKHLRGLWKRSADDLQRPTGTKAAKATNKATRYSQDELHARFVKAAEAKAMHMAKRHQLSELKFMFQVFGQDPQSEEALQFNRELRSSLLLLARQLQSATVTGVARSLVAEDLVRDDVDEIDNECIF</sequence>
<reference evidence="1 2" key="1">
    <citation type="submission" date="2019-06" db="EMBL/GenBank/DDBJ databases">
        <title>Genomics analysis of Aphanomyces spp. identifies a new class of oomycete effector associated with host adaptation.</title>
        <authorList>
            <person name="Gaulin E."/>
        </authorList>
    </citation>
    <scope>NUCLEOTIDE SEQUENCE [LARGE SCALE GENOMIC DNA]</scope>
    <source>
        <strain evidence="1 2">E</strain>
    </source>
</reference>
<dbReference type="EMBL" id="VJMI01012896">
    <property type="protein sequence ID" value="KAF0749075.1"/>
    <property type="molecule type" value="Genomic_DNA"/>
</dbReference>
<proteinExistence type="predicted"/>
<organism evidence="1 2">
    <name type="scientific">Aphanomyces astaci</name>
    <name type="common">Crayfish plague agent</name>
    <dbReference type="NCBI Taxonomy" id="112090"/>
    <lineage>
        <taxon>Eukaryota</taxon>
        <taxon>Sar</taxon>
        <taxon>Stramenopiles</taxon>
        <taxon>Oomycota</taxon>
        <taxon>Saprolegniomycetes</taxon>
        <taxon>Saprolegniales</taxon>
        <taxon>Verrucalvaceae</taxon>
        <taxon>Aphanomyces</taxon>
    </lineage>
</organism>
<gene>
    <name evidence="1" type="ORF">AaE_007147</name>
</gene>
<name>A0A6A5AHI0_APHAT</name>
<comment type="caution">
    <text evidence="1">The sequence shown here is derived from an EMBL/GenBank/DDBJ whole genome shotgun (WGS) entry which is preliminary data.</text>
</comment>
<accession>A0A6A5AHI0</accession>
<dbReference type="VEuPathDB" id="FungiDB:H257_17393"/>
<dbReference type="Proteomes" id="UP000469452">
    <property type="component" value="Unassembled WGS sequence"/>
</dbReference>
<evidence type="ECO:0000313" key="1">
    <source>
        <dbReference type="EMBL" id="KAF0749075.1"/>
    </source>
</evidence>
<evidence type="ECO:0000313" key="2">
    <source>
        <dbReference type="Proteomes" id="UP000469452"/>
    </source>
</evidence>
<dbReference type="AlphaFoldDB" id="A0A6A5AHI0"/>
<protein>
    <submittedName>
        <fullName evidence="1">Uncharacterized protein</fullName>
    </submittedName>
</protein>